<organism evidence="2 3">
    <name type="scientific">Streptomyces finlayi</name>
    <dbReference type="NCBI Taxonomy" id="67296"/>
    <lineage>
        <taxon>Bacteria</taxon>
        <taxon>Bacillati</taxon>
        <taxon>Actinomycetota</taxon>
        <taxon>Actinomycetes</taxon>
        <taxon>Kitasatosporales</taxon>
        <taxon>Streptomycetaceae</taxon>
        <taxon>Streptomyces</taxon>
    </lineage>
</organism>
<evidence type="ECO:0000313" key="3">
    <source>
        <dbReference type="Proteomes" id="UP000515307"/>
    </source>
</evidence>
<reference evidence="3" key="1">
    <citation type="submission" date="2019-10" db="EMBL/GenBank/DDBJ databases">
        <title>Antimicrobial potential of Antarctic Bacteria.</title>
        <authorList>
            <person name="Benaud N."/>
            <person name="Edwards R.J."/>
            <person name="Ferrari B.C."/>
        </authorList>
    </citation>
    <scope>NUCLEOTIDE SEQUENCE [LARGE SCALE GENOMIC DNA]</scope>
    <source>
        <strain evidence="3">NBSH44</strain>
    </source>
</reference>
<dbReference type="EMBL" id="CP045702">
    <property type="protein sequence ID" value="QNE74191.1"/>
    <property type="molecule type" value="Genomic_DNA"/>
</dbReference>
<name>A0A7G7BFS6_9ACTN</name>
<feature type="region of interest" description="Disordered" evidence="1">
    <location>
        <begin position="1"/>
        <end position="34"/>
    </location>
</feature>
<dbReference type="AlphaFoldDB" id="A0A7G7BFS6"/>
<keyword evidence="3" id="KW-1185">Reference proteome</keyword>
<evidence type="ECO:0000313" key="2">
    <source>
        <dbReference type="EMBL" id="QNE74191.1"/>
    </source>
</evidence>
<gene>
    <name evidence="2" type="ORF">F0344_05835</name>
</gene>
<accession>A0A7G7BFS6</accession>
<protein>
    <submittedName>
        <fullName evidence="2">Uncharacterized protein</fullName>
    </submittedName>
</protein>
<dbReference type="KEGG" id="sfiy:F0344_05835"/>
<proteinExistence type="predicted"/>
<evidence type="ECO:0000256" key="1">
    <source>
        <dbReference type="SAM" id="MobiDB-lite"/>
    </source>
</evidence>
<sequence>MGGDPYVSATVDERGGPEVPSMPRDRAQVPDPYGDRPLLTSAMTKGYDAVPDEERDRLRRYLEAVVVARPAPVHTAVAFNAVYFGYDLGGDGYGGSPLCLDDFPVVTFGECAPVLPVGAMVCVATGSDPLYAEIVYREGAHPKVGALGDVPAWVSGAPAGAGGPGRPGDGAAPRRRELLVPDLHAFGPALSLSSAQLLRLRTRRRWINEDGHVVVEVRYPSQEAARRDDLTAYAEHLLTTAREQMLSPFVPVSLAALVGGTHDDDLRAGLSGLLGTVRGALNSSADLRTWGDYTMTRTSLADCWRDTGPLGGDDLRSLAAAVERAATPGRRRYGLTMPVTVYTAVGPRLRAFPGATEVLRGVGYAAAVCRANVALADVVQGDSDQGLFESGSRITLDDAFEGGGVWRSHHPGDAEAHGEPLAPAGRGWISTLPATSEPELEAELDPVNLPLADDASLGTGELLRSDAQEIVWRAPLRLSQLIDGWFPLQPYVVEELRRSHGVRPTVRLELEHAGEALDEKEAVQEVVAELGDTSGRLTGIVWPGDFFPGLMLELRSLRGGSVIRLATTSLEERVLVGDRDTGHCYDPCVLTREDVPGSDRHGDSAVGLGPRQLVMRTVRRCGLLTLEGHALMDRSVLPSAVYGRRPARSQAAALESAVAELLAERLLEPVLGSRDAWGQPHFPPHDGQRTIALIGYRPARPRVIRPWGGTEPGGERLRGMQFVPGHLRRLRPGCSPSVVQRAAFREHCRRLGKADGWELPYGYTFVTEHTRGR</sequence>
<dbReference type="Proteomes" id="UP000515307">
    <property type="component" value="Chromosome"/>
</dbReference>